<name>A0A1W6JZC9_9CREN</name>
<reference evidence="4 5" key="1">
    <citation type="submission" date="2017-03" db="EMBL/GenBank/DDBJ databases">
        <title>Sulfur activation and transportation mechanism of thermophilic Archaea Acidianus manzaensis YN-25.</title>
        <authorList>
            <person name="Ma Y."/>
            <person name="Yang Y."/>
            <person name="Xia J."/>
        </authorList>
    </citation>
    <scope>NUCLEOTIDE SEQUENCE [LARGE SCALE GENOMIC DNA]</scope>
    <source>
        <strain evidence="4 5">YN-25</strain>
    </source>
</reference>
<dbReference type="STRING" id="282676.B6F84_05515"/>
<gene>
    <name evidence="4" type="ORF">B6F84_05515</name>
</gene>
<dbReference type="CDD" id="cd02440">
    <property type="entry name" value="AdoMet_MTases"/>
    <property type="match status" value="1"/>
</dbReference>
<dbReference type="GO" id="GO:0032259">
    <property type="term" value="P:methylation"/>
    <property type="evidence" value="ECO:0007669"/>
    <property type="project" value="UniProtKB-KW"/>
</dbReference>
<dbReference type="RefSeq" id="WP_148691314.1">
    <property type="nucleotide sequence ID" value="NZ_CP020477.1"/>
</dbReference>
<feature type="domain" description="Methyltransferase" evidence="3">
    <location>
        <begin position="35"/>
        <end position="144"/>
    </location>
</feature>
<keyword evidence="5" id="KW-1185">Reference proteome</keyword>
<dbReference type="EMBL" id="CP020477">
    <property type="protein sequence ID" value="ARM75544.1"/>
    <property type="molecule type" value="Genomic_DNA"/>
</dbReference>
<keyword evidence="4" id="KW-0808">Transferase</keyword>
<dbReference type="InterPro" id="IPR029063">
    <property type="entry name" value="SAM-dependent_MTases_sf"/>
</dbReference>
<dbReference type="Pfam" id="PF13847">
    <property type="entry name" value="Methyltransf_31"/>
    <property type="match status" value="1"/>
</dbReference>
<dbReference type="KEGG" id="aman:B6F84_05515"/>
<accession>A0A1W6JZC9</accession>
<dbReference type="GO" id="GO:0008168">
    <property type="term" value="F:methyltransferase activity"/>
    <property type="evidence" value="ECO:0007669"/>
    <property type="project" value="UniProtKB-KW"/>
</dbReference>
<keyword evidence="1 4" id="KW-0489">Methyltransferase</keyword>
<dbReference type="OrthoDB" id="1018at2157"/>
<dbReference type="GeneID" id="41590357"/>
<organism evidence="4 5">
    <name type="scientific">Acidianus manzaensis</name>
    <dbReference type="NCBI Taxonomy" id="282676"/>
    <lineage>
        <taxon>Archaea</taxon>
        <taxon>Thermoproteota</taxon>
        <taxon>Thermoprotei</taxon>
        <taxon>Sulfolobales</taxon>
        <taxon>Sulfolobaceae</taxon>
        <taxon>Acidianus</taxon>
    </lineage>
</organism>
<dbReference type="PANTHER" id="PTHR43861">
    <property type="entry name" value="TRANS-ACONITATE 2-METHYLTRANSFERASE-RELATED"/>
    <property type="match status" value="1"/>
</dbReference>
<dbReference type="Gene3D" id="3.40.50.150">
    <property type="entry name" value="Vaccinia Virus protein VP39"/>
    <property type="match status" value="1"/>
</dbReference>
<dbReference type="SUPFAM" id="SSF53335">
    <property type="entry name" value="S-adenosyl-L-methionine-dependent methyltransferases"/>
    <property type="match status" value="1"/>
</dbReference>
<evidence type="ECO:0000259" key="3">
    <source>
        <dbReference type="Pfam" id="PF13847"/>
    </source>
</evidence>
<evidence type="ECO:0000313" key="4">
    <source>
        <dbReference type="EMBL" id="ARM75544.1"/>
    </source>
</evidence>
<evidence type="ECO:0000256" key="2">
    <source>
        <dbReference type="ARBA" id="ARBA00022691"/>
    </source>
</evidence>
<proteinExistence type="predicted"/>
<dbReference type="AlphaFoldDB" id="A0A1W6JZC9"/>
<keyword evidence="2" id="KW-0949">S-adenosyl-L-methionine</keyword>
<protein>
    <submittedName>
        <fullName evidence="4">Methyltransferase type 11</fullName>
    </submittedName>
</protein>
<sequence>MAKDRYINPVVLDNPLRSIFSSREKILSRFRGYLKENYIALDLGCGPGFFTIDLSKILKNGIVYAVDPDPRAINRLNEKIKKLSINNIKTFVAPAQKLNFIKDNSIDFIFSNLVLCCLVDHEGAVKEIIRVLNKEKGIAYISVTKGLFGKDERDVSQEEWKNILSKFNVIKQGNSIMERWAIISLV</sequence>
<evidence type="ECO:0000256" key="1">
    <source>
        <dbReference type="ARBA" id="ARBA00022603"/>
    </source>
</evidence>
<evidence type="ECO:0000313" key="5">
    <source>
        <dbReference type="Proteomes" id="UP000193404"/>
    </source>
</evidence>
<dbReference type="Proteomes" id="UP000193404">
    <property type="component" value="Chromosome"/>
</dbReference>
<dbReference type="InterPro" id="IPR025714">
    <property type="entry name" value="Methyltranfer_dom"/>
</dbReference>